<accession>A0ACC3CC52</accession>
<gene>
    <name evidence="1" type="ORF">I4F81_010041</name>
</gene>
<protein>
    <submittedName>
        <fullName evidence="1">Uncharacterized protein</fullName>
    </submittedName>
</protein>
<evidence type="ECO:0000313" key="1">
    <source>
        <dbReference type="EMBL" id="KAK1867534.1"/>
    </source>
</evidence>
<sequence length="123" mass="11573">MAFEGDPLALAGGNGVAAAAGATPPRMPLTAAAKALYHLAAAFAAKGPLSALAAHLLSLPPLGVPPTLAAPAADLRAAGATTSEVAAAAGGVGATLGGLLVRGDLGILGVNGDVIAAMRAHPN</sequence>
<evidence type="ECO:0000313" key="2">
    <source>
        <dbReference type="Proteomes" id="UP000798662"/>
    </source>
</evidence>
<keyword evidence="2" id="KW-1185">Reference proteome</keyword>
<reference evidence="1" key="1">
    <citation type="submission" date="2019-11" db="EMBL/GenBank/DDBJ databases">
        <title>Nori genome reveals adaptations in red seaweeds to the harsh intertidal environment.</title>
        <authorList>
            <person name="Wang D."/>
            <person name="Mao Y."/>
        </authorList>
    </citation>
    <scope>NUCLEOTIDE SEQUENCE</scope>
    <source>
        <tissue evidence="1">Gametophyte</tissue>
    </source>
</reference>
<organism evidence="1 2">
    <name type="scientific">Pyropia yezoensis</name>
    <name type="common">Susabi-nori</name>
    <name type="synonym">Porphyra yezoensis</name>
    <dbReference type="NCBI Taxonomy" id="2788"/>
    <lineage>
        <taxon>Eukaryota</taxon>
        <taxon>Rhodophyta</taxon>
        <taxon>Bangiophyceae</taxon>
        <taxon>Bangiales</taxon>
        <taxon>Bangiaceae</taxon>
        <taxon>Pyropia</taxon>
    </lineage>
</organism>
<dbReference type="Proteomes" id="UP000798662">
    <property type="component" value="Chromosome 3"/>
</dbReference>
<comment type="caution">
    <text evidence="1">The sequence shown here is derived from an EMBL/GenBank/DDBJ whole genome shotgun (WGS) entry which is preliminary data.</text>
</comment>
<dbReference type="EMBL" id="CM020620">
    <property type="protein sequence ID" value="KAK1867534.1"/>
    <property type="molecule type" value="Genomic_DNA"/>
</dbReference>
<name>A0ACC3CC52_PYRYE</name>
<proteinExistence type="predicted"/>